<keyword evidence="4" id="KW-1185">Reference proteome</keyword>
<dbReference type="InterPro" id="IPR001173">
    <property type="entry name" value="Glyco_trans_2-like"/>
</dbReference>
<dbReference type="OrthoDB" id="9810303at2"/>
<dbReference type="InterPro" id="IPR029044">
    <property type="entry name" value="Nucleotide-diphossugar_trans"/>
</dbReference>
<dbReference type="InterPro" id="IPR050256">
    <property type="entry name" value="Glycosyltransferase_2"/>
</dbReference>
<comment type="similarity">
    <text evidence="1">Belongs to the glycosyltransferase 2 family.</text>
</comment>
<evidence type="ECO:0000256" key="1">
    <source>
        <dbReference type="ARBA" id="ARBA00006739"/>
    </source>
</evidence>
<dbReference type="PANTHER" id="PTHR48090">
    <property type="entry name" value="UNDECAPRENYL-PHOSPHATE 4-DEOXY-4-FORMAMIDO-L-ARABINOSE TRANSFERASE-RELATED"/>
    <property type="match status" value="1"/>
</dbReference>
<name>A0A4R1BJ58_9ACTN</name>
<accession>A0A4R1BJ58</accession>
<feature type="domain" description="Glycosyltransferase 2-like" evidence="2">
    <location>
        <begin position="8"/>
        <end position="118"/>
    </location>
</feature>
<dbReference type="EMBL" id="SKBU01000014">
    <property type="protein sequence ID" value="TCJ17257.1"/>
    <property type="molecule type" value="Genomic_DNA"/>
</dbReference>
<dbReference type="PANTHER" id="PTHR48090:SF6">
    <property type="entry name" value="SLR5056 PROTEIN"/>
    <property type="match status" value="1"/>
</dbReference>
<proteinExistence type="inferred from homology"/>
<dbReference type="Proteomes" id="UP000295244">
    <property type="component" value="Unassembled WGS sequence"/>
</dbReference>
<sequence length="226" mass="23535">MTTPAVAVVPARNEAPRLPETLSALVTLPAVQHVVVVDDGSMDNTSEVAAAFGAEVVRLPPRRRGDKGRALLSGIVHARRHNPDAVLLADADLGASAARLRPLLDGLYGAPVAVAAFPPAEGAGFGLVKRLARCEISRRTGFAPREPLSGQRALLAGALDLLPGLAPGFGVEVGMTLDLLAAGIQPLEIPLPLSHRPTGRGPSGFAHRARQGLDVLRALQGSRIPW</sequence>
<evidence type="ECO:0000259" key="2">
    <source>
        <dbReference type="Pfam" id="PF00535"/>
    </source>
</evidence>
<gene>
    <name evidence="3" type="ORF">E0L93_06895</name>
</gene>
<dbReference type="Pfam" id="PF00535">
    <property type="entry name" value="Glycos_transf_2"/>
    <property type="match status" value="1"/>
</dbReference>
<organism evidence="3 4">
    <name type="scientific">Rubrobacter taiwanensis</name>
    <dbReference type="NCBI Taxonomy" id="185139"/>
    <lineage>
        <taxon>Bacteria</taxon>
        <taxon>Bacillati</taxon>
        <taxon>Actinomycetota</taxon>
        <taxon>Rubrobacteria</taxon>
        <taxon>Rubrobacterales</taxon>
        <taxon>Rubrobacteraceae</taxon>
        <taxon>Rubrobacter</taxon>
    </lineage>
</organism>
<dbReference type="SUPFAM" id="SSF53448">
    <property type="entry name" value="Nucleotide-diphospho-sugar transferases"/>
    <property type="match status" value="1"/>
</dbReference>
<dbReference type="Gene3D" id="3.90.550.10">
    <property type="entry name" value="Spore Coat Polysaccharide Biosynthesis Protein SpsA, Chain A"/>
    <property type="match status" value="1"/>
</dbReference>
<protein>
    <submittedName>
        <fullName evidence="3">Glycosyltransferase</fullName>
    </submittedName>
</protein>
<evidence type="ECO:0000313" key="4">
    <source>
        <dbReference type="Proteomes" id="UP000295244"/>
    </source>
</evidence>
<dbReference type="AlphaFoldDB" id="A0A4R1BJ58"/>
<keyword evidence="3" id="KW-0808">Transferase</keyword>
<evidence type="ECO:0000313" key="3">
    <source>
        <dbReference type="EMBL" id="TCJ17257.1"/>
    </source>
</evidence>
<dbReference type="GO" id="GO:0016740">
    <property type="term" value="F:transferase activity"/>
    <property type="evidence" value="ECO:0007669"/>
    <property type="project" value="UniProtKB-KW"/>
</dbReference>
<comment type="caution">
    <text evidence="3">The sequence shown here is derived from an EMBL/GenBank/DDBJ whole genome shotgun (WGS) entry which is preliminary data.</text>
</comment>
<reference evidence="3 4" key="1">
    <citation type="submission" date="2019-03" db="EMBL/GenBank/DDBJ databases">
        <title>Whole genome sequence of a novel Rubrobacter taiwanensis strain, isolated from Yellowstone National Park.</title>
        <authorList>
            <person name="Freed S."/>
            <person name="Ramaley R.F."/>
            <person name="Kyndt J.A."/>
        </authorList>
    </citation>
    <scope>NUCLEOTIDE SEQUENCE [LARGE SCALE GENOMIC DNA]</scope>
    <source>
        <strain evidence="3 4">Yellowstone</strain>
    </source>
</reference>